<dbReference type="PANTHER" id="PTHR43226:SF4">
    <property type="entry name" value="XAA-PRO AMINOPEPTIDASE 3"/>
    <property type="match status" value="1"/>
</dbReference>
<dbReference type="InterPro" id="IPR036005">
    <property type="entry name" value="Creatinase/aminopeptidase-like"/>
</dbReference>
<dbReference type="SMART" id="SM01011">
    <property type="entry name" value="AMP_N"/>
    <property type="match status" value="1"/>
</dbReference>
<evidence type="ECO:0000313" key="13">
    <source>
        <dbReference type="EMBL" id="KAF2857392.1"/>
    </source>
</evidence>
<dbReference type="InterPro" id="IPR000994">
    <property type="entry name" value="Pept_M24"/>
</dbReference>
<keyword evidence="8" id="KW-0378">Hydrolase</keyword>
<evidence type="ECO:0000256" key="5">
    <source>
        <dbReference type="ARBA" id="ARBA00012574"/>
    </source>
</evidence>
<dbReference type="Pfam" id="PF00557">
    <property type="entry name" value="Peptidase_M24"/>
    <property type="match status" value="1"/>
</dbReference>
<dbReference type="OrthoDB" id="4215474at2759"/>
<keyword evidence="14" id="KW-1185">Reference proteome</keyword>
<comment type="similarity">
    <text evidence="4">Belongs to the peptidase M24B family.</text>
</comment>
<evidence type="ECO:0000256" key="11">
    <source>
        <dbReference type="ARBA" id="ARBA00030849"/>
    </source>
</evidence>
<keyword evidence="9" id="KW-0482">Metalloprotease</keyword>
<evidence type="ECO:0000256" key="1">
    <source>
        <dbReference type="ARBA" id="ARBA00001424"/>
    </source>
</evidence>
<sequence>MLQRSLRRRPYSCRSSRYPHRFGQPVHETHPHLLAAGELTPGIPAVEYHHRRSALAKKLPANSIAILKASELRFKSGPAFYEFHQDPNFFHLTGFNEPSAVAAISTGTSPAEYTFHLFVRPKDVKAEQWDGARSGIQAALDVFNADEAWNVADVHSILPDLVKSAKCVYTDLGEKELVPLVRAGKVRQLRNVMDELRVYKSEAELECMRKAASVSGEVLRQVMQRSFATEKLLWADLAYGFKTNGLDGEAYVPVVAGGRNALCIHYVRNDDVLRQGDVVLVDAGGEYGGYITDITRTWAVDGKFSPAQRDLYDAVLRVQESCISLCREDVAMSLDEIHSIASAGLREGLKDLGFDNADKIINTVFPHHVGHHIGLEVHDAATWPRTKKLEQNQCVTIEPGLYVPDDDRFPAHFRGLGIRIEDSIHIGRDKPEVLTHTAPK</sequence>
<comment type="cofactor">
    <cofactor evidence="2">
        <name>Mn(2+)</name>
        <dbReference type="ChEBI" id="CHEBI:29035"/>
    </cofactor>
</comment>
<evidence type="ECO:0000256" key="10">
    <source>
        <dbReference type="ARBA" id="ARBA00023211"/>
    </source>
</evidence>
<keyword evidence="6" id="KW-0645">Protease</keyword>
<reference evidence="13" key="1">
    <citation type="journal article" date="2020" name="Stud. Mycol.">
        <title>101 Dothideomycetes genomes: a test case for predicting lifestyles and emergence of pathogens.</title>
        <authorList>
            <person name="Haridas S."/>
            <person name="Albert R."/>
            <person name="Binder M."/>
            <person name="Bloem J."/>
            <person name="Labutti K."/>
            <person name="Salamov A."/>
            <person name="Andreopoulos B."/>
            <person name="Baker S."/>
            <person name="Barry K."/>
            <person name="Bills G."/>
            <person name="Bluhm B."/>
            <person name="Cannon C."/>
            <person name="Castanera R."/>
            <person name="Culley D."/>
            <person name="Daum C."/>
            <person name="Ezra D."/>
            <person name="Gonzalez J."/>
            <person name="Henrissat B."/>
            <person name="Kuo A."/>
            <person name="Liang C."/>
            <person name="Lipzen A."/>
            <person name="Lutzoni F."/>
            <person name="Magnuson J."/>
            <person name="Mondo S."/>
            <person name="Nolan M."/>
            <person name="Ohm R."/>
            <person name="Pangilinan J."/>
            <person name="Park H.-J."/>
            <person name="Ramirez L."/>
            <person name="Alfaro M."/>
            <person name="Sun H."/>
            <person name="Tritt A."/>
            <person name="Yoshinaga Y."/>
            <person name="Zwiers L.-H."/>
            <person name="Turgeon B."/>
            <person name="Goodwin S."/>
            <person name="Spatafora J."/>
            <person name="Crous P."/>
            <person name="Grigoriev I."/>
        </authorList>
    </citation>
    <scope>NUCLEOTIDE SEQUENCE</scope>
    <source>
        <strain evidence="13">CBS 480.64</strain>
    </source>
</reference>
<name>A0A6A7BQK0_9PEZI</name>
<dbReference type="Gene3D" id="3.40.350.10">
    <property type="entry name" value="Creatinase/prolidase N-terminal domain"/>
    <property type="match status" value="1"/>
</dbReference>
<protein>
    <recommendedName>
        <fullName evidence="5">Xaa-Pro aminopeptidase</fullName>
        <ecNumber evidence="5">3.4.11.9</ecNumber>
    </recommendedName>
    <alternativeName>
        <fullName evidence="11">Aminoacylproline aminopeptidase</fullName>
    </alternativeName>
</protein>
<keyword evidence="6" id="KW-0031">Aminopeptidase</keyword>
<dbReference type="Proteomes" id="UP000799421">
    <property type="component" value="Unassembled WGS sequence"/>
</dbReference>
<dbReference type="Pfam" id="PF05195">
    <property type="entry name" value="AMP_N"/>
    <property type="match status" value="1"/>
</dbReference>
<dbReference type="PANTHER" id="PTHR43226">
    <property type="entry name" value="XAA-PRO AMINOPEPTIDASE 3"/>
    <property type="match status" value="1"/>
</dbReference>
<evidence type="ECO:0000256" key="6">
    <source>
        <dbReference type="ARBA" id="ARBA00022438"/>
    </source>
</evidence>
<dbReference type="InterPro" id="IPR007865">
    <property type="entry name" value="Aminopep_P_N"/>
</dbReference>
<dbReference type="CDD" id="cd01087">
    <property type="entry name" value="Prolidase"/>
    <property type="match status" value="1"/>
</dbReference>
<dbReference type="EMBL" id="MU006046">
    <property type="protein sequence ID" value="KAF2857392.1"/>
    <property type="molecule type" value="Genomic_DNA"/>
</dbReference>
<dbReference type="SUPFAM" id="SSF53092">
    <property type="entry name" value="Creatinase/prolidase N-terminal domain"/>
    <property type="match status" value="1"/>
</dbReference>
<dbReference type="InterPro" id="IPR029149">
    <property type="entry name" value="Creatin/AminoP/Spt16_N"/>
</dbReference>
<evidence type="ECO:0000256" key="2">
    <source>
        <dbReference type="ARBA" id="ARBA00001936"/>
    </source>
</evidence>
<feature type="domain" description="Aminopeptidase P N-terminal" evidence="12">
    <location>
        <begin position="43"/>
        <end position="179"/>
    </location>
</feature>
<evidence type="ECO:0000313" key="14">
    <source>
        <dbReference type="Proteomes" id="UP000799421"/>
    </source>
</evidence>
<evidence type="ECO:0000256" key="8">
    <source>
        <dbReference type="ARBA" id="ARBA00022801"/>
    </source>
</evidence>
<accession>A0A6A7BQK0</accession>
<comment type="catalytic activity">
    <reaction evidence="1">
        <text>Release of any N-terminal amino acid, including proline, that is linked to proline, even from a dipeptide or tripeptide.</text>
        <dbReference type="EC" id="3.4.11.9"/>
    </reaction>
</comment>
<dbReference type="GO" id="GO:0006508">
    <property type="term" value="P:proteolysis"/>
    <property type="evidence" value="ECO:0007669"/>
    <property type="project" value="TreeGrafter"/>
</dbReference>
<evidence type="ECO:0000256" key="9">
    <source>
        <dbReference type="ARBA" id="ARBA00023049"/>
    </source>
</evidence>
<keyword evidence="10" id="KW-0464">Manganese</keyword>
<evidence type="ECO:0000259" key="12">
    <source>
        <dbReference type="SMART" id="SM01011"/>
    </source>
</evidence>
<dbReference type="InterPro" id="IPR052433">
    <property type="entry name" value="X-Pro_dipept-like"/>
</dbReference>
<dbReference type="GO" id="GO:0005739">
    <property type="term" value="C:mitochondrion"/>
    <property type="evidence" value="ECO:0007669"/>
    <property type="project" value="TreeGrafter"/>
</dbReference>
<dbReference type="Gene3D" id="3.90.230.10">
    <property type="entry name" value="Creatinase/methionine aminopeptidase superfamily"/>
    <property type="match status" value="1"/>
</dbReference>
<keyword evidence="7" id="KW-0479">Metal-binding</keyword>
<dbReference type="GO" id="GO:0030145">
    <property type="term" value="F:manganese ion binding"/>
    <property type="evidence" value="ECO:0007669"/>
    <property type="project" value="InterPro"/>
</dbReference>
<dbReference type="EC" id="3.4.11.9" evidence="5"/>
<evidence type="ECO:0000256" key="7">
    <source>
        <dbReference type="ARBA" id="ARBA00022723"/>
    </source>
</evidence>
<evidence type="ECO:0000256" key="3">
    <source>
        <dbReference type="ARBA" id="ARBA00002443"/>
    </source>
</evidence>
<dbReference type="SUPFAM" id="SSF55920">
    <property type="entry name" value="Creatinase/aminopeptidase"/>
    <property type="match status" value="1"/>
</dbReference>
<evidence type="ECO:0000256" key="4">
    <source>
        <dbReference type="ARBA" id="ARBA00008766"/>
    </source>
</evidence>
<comment type="function">
    <text evidence="3">Catalyzes the removal of a penultimate prolyl residue from the N-termini of peptides.</text>
</comment>
<gene>
    <name evidence="13" type="ORF">K470DRAFT_223451</name>
</gene>
<proteinExistence type="inferred from homology"/>
<dbReference type="AlphaFoldDB" id="A0A6A7BQK0"/>
<organism evidence="13 14">
    <name type="scientific">Piedraia hortae CBS 480.64</name>
    <dbReference type="NCBI Taxonomy" id="1314780"/>
    <lineage>
        <taxon>Eukaryota</taxon>
        <taxon>Fungi</taxon>
        <taxon>Dikarya</taxon>
        <taxon>Ascomycota</taxon>
        <taxon>Pezizomycotina</taxon>
        <taxon>Dothideomycetes</taxon>
        <taxon>Dothideomycetidae</taxon>
        <taxon>Capnodiales</taxon>
        <taxon>Piedraiaceae</taxon>
        <taxon>Piedraia</taxon>
    </lineage>
</organism>
<dbReference type="GO" id="GO:0070006">
    <property type="term" value="F:metalloaminopeptidase activity"/>
    <property type="evidence" value="ECO:0007669"/>
    <property type="project" value="InterPro"/>
</dbReference>